<dbReference type="InterPro" id="IPR019560">
    <property type="entry name" value="Mitochondrial_18_kDa_protein"/>
</dbReference>
<dbReference type="GO" id="GO:0005739">
    <property type="term" value="C:mitochondrion"/>
    <property type="evidence" value="ECO:0007669"/>
    <property type="project" value="TreeGrafter"/>
</dbReference>
<protein>
    <recommendedName>
        <fullName evidence="2">Mitochondrial fission process protein 1</fullName>
    </recommendedName>
    <alternativeName>
        <fullName evidence="3">Mitochondrial 18 kDa protein</fullName>
    </alternativeName>
</protein>
<dbReference type="PANTHER" id="PTHR11001:SF2">
    <property type="entry name" value="MITOCHONDRIAL FISSION PROCESS PROTEIN 1"/>
    <property type="match status" value="1"/>
</dbReference>
<organism evidence="4">
    <name type="scientific">Eucampia antarctica</name>
    <dbReference type="NCBI Taxonomy" id="49252"/>
    <lineage>
        <taxon>Eukaryota</taxon>
        <taxon>Sar</taxon>
        <taxon>Stramenopiles</taxon>
        <taxon>Ochrophyta</taxon>
        <taxon>Bacillariophyta</taxon>
        <taxon>Mediophyceae</taxon>
        <taxon>Biddulphiophycidae</taxon>
        <taxon>Hemiaulales</taxon>
        <taxon>Hemiaulaceae</taxon>
        <taxon>Eucampia</taxon>
    </lineage>
</organism>
<dbReference type="PANTHER" id="PTHR11001">
    <property type="entry name" value="MITOCHONDRIAL FISSION PROCESS PROTEIN 1"/>
    <property type="match status" value="1"/>
</dbReference>
<evidence type="ECO:0000256" key="2">
    <source>
        <dbReference type="ARBA" id="ARBA00017835"/>
    </source>
</evidence>
<dbReference type="EMBL" id="HBHI01005707">
    <property type="protein sequence ID" value="CAD9659079.1"/>
    <property type="molecule type" value="Transcribed_RNA"/>
</dbReference>
<gene>
    <name evidence="4" type="ORF">EANT1437_LOCUS2881</name>
</gene>
<evidence type="ECO:0000256" key="3">
    <source>
        <dbReference type="ARBA" id="ARBA00029631"/>
    </source>
</evidence>
<dbReference type="GO" id="GO:0000266">
    <property type="term" value="P:mitochondrial fission"/>
    <property type="evidence" value="ECO:0007669"/>
    <property type="project" value="TreeGrafter"/>
</dbReference>
<name>A0A7S2VZA7_9STRA</name>
<sequence length="191" mass="21567">MTSSSNNSEDEKVQAEIPVYNVFRDSHLRYMGYANEIGESFRYQFPKLVRPTYVLAFGYCGMDALSTGYSAWKQPPQIENHNNNNSQRTKKNQVAIATMDTLLWQCLASVLIPGVTINMVVRASRLAIVRASASQPLPAMVSKWFPTFVGIASIPIIIHPIDTFVDLCLDNTIRKWIVIKQQPTKINEKNT</sequence>
<comment type="similarity">
    <text evidence="1">Belongs to the MTFP1 family.</text>
</comment>
<proteinExistence type="inferred from homology"/>
<evidence type="ECO:0000256" key="1">
    <source>
        <dbReference type="ARBA" id="ARBA00009224"/>
    </source>
</evidence>
<evidence type="ECO:0000313" key="4">
    <source>
        <dbReference type="EMBL" id="CAD9659079.1"/>
    </source>
</evidence>
<dbReference type="Pfam" id="PF10558">
    <property type="entry name" value="MTP18"/>
    <property type="match status" value="1"/>
</dbReference>
<accession>A0A7S2VZA7</accession>
<reference evidence="4" key="1">
    <citation type="submission" date="2021-01" db="EMBL/GenBank/DDBJ databases">
        <authorList>
            <person name="Corre E."/>
            <person name="Pelletier E."/>
            <person name="Niang G."/>
            <person name="Scheremetjew M."/>
            <person name="Finn R."/>
            <person name="Kale V."/>
            <person name="Holt S."/>
            <person name="Cochrane G."/>
            <person name="Meng A."/>
            <person name="Brown T."/>
            <person name="Cohen L."/>
        </authorList>
    </citation>
    <scope>NUCLEOTIDE SEQUENCE</scope>
    <source>
        <strain evidence="4">CCMP1452</strain>
    </source>
</reference>
<dbReference type="AlphaFoldDB" id="A0A7S2VZA7"/>